<keyword evidence="10" id="KW-1185">Reference proteome</keyword>
<evidence type="ECO:0000313" key="9">
    <source>
        <dbReference type="EMBL" id="EFX02558.1"/>
    </source>
</evidence>
<dbReference type="InterPro" id="IPR026030">
    <property type="entry name" value="Pur-cyt_permease_Fcy2/21/22"/>
</dbReference>
<comment type="subcellular location">
    <subcellularLocation>
        <location evidence="1">Membrane</location>
        <topology evidence="1">Multi-pass membrane protein</topology>
    </subcellularLocation>
</comment>
<feature type="transmembrane region" description="Helical" evidence="8">
    <location>
        <begin position="387"/>
        <end position="407"/>
    </location>
</feature>
<feature type="transmembrane region" description="Helical" evidence="8">
    <location>
        <begin position="354"/>
        <end position="375"/>
    </location>
</feature>
<reference evidence="9 10" key="1">
    <citation type="journal article" date="2011" name="Proc. Natl. Acad. Sci. U.S.A.">
        <title>Genome and transcriptome analyses of the mountain pine beetle-fungal symbiont Grosmannia clavigera, a lodgepole pine pathogen.</title>
        <authorList>
            <person name="DiGuistini S."/>
            <person name="Wang Y."/>
            <person name="Liao N.Y."/>
            <person name="Taylor G."/>
            <person name="Tanguay P."/>
            <person name="Feau N."/>
            <person name="Henrissat B."/>
            <person name="Chan S.K."/>
            <person name="Hesse-Orce U."/>
            <person name="Alamouti S.M."/>
            <person name="Tsui C.K.M."/>
            <person name="Docking R.T."/>
            <person name="Levasseur A."/>
            <person name="Haridas S."/>
            <person name="Robertson G."/>
            <person name="Birol I."/>
            <person name="Holt R.A."/>
            <person name="Marra M.A."/>
            <person name="Hamelin R.C."/>
            <person name="Hirst M."/>
            <person name="Jones S.J.M."/>
            <person name="Bohlmann J."/>
            <person name="Breuil C."/>
        </authorList>
    </citation>
    <scope>NUCLEOTIDE SEQUENCE [LARGE SCALE GENOMIC DNA]</scope>
    <source>
        <strain evidence="10">kw1407 / UAMH 11150</strain>
    </source>
</reference>
<keyword evidence="4" id="KW-0597">Phosphoprotein</keyword>
<dbReference type="PANTHER" id="PTHR31806">
    <property type="entry name" value="PURINE-CYTOSINE PERMEASE FCY2-RELATED"/>
    <property type="match status" value="1"/>
</dbReference>
<evidence type="ECO:0000256" key="8">
    <source>
        <dbReference type="SAM" id="Phobius"/>
    </source>
</evidence>
<keyword evidence="6 8" id="KW-1133">Transmembrane helix</keyword>
<feature type="transmembrane region" description="Helical" evidence="8">
    <location>
        <begin position="419"/>
        <end position="441"/>
    </location>
</feature>
<feature type="transmembrane region" description="Helical" evidence="8">
    <location>
        <begin position="124"/>
        <end position="144"/>
    </location>
</feature>
<keyword evidence="7 8" id="KW-0472">Membrane</keyword>
<proteinExistence type="inferred from homology"/>
<evidence type="ECO:0000313" key="10">
    <source>
        <dbReference type="Proteomes" id="UP000007796"/>
    </source>
</evidence>
<dbReference type="GO" id="GO:0022857">
    <property type="term" value="F:transmembrane transporter activity"/>
    <property type="evidence" value="ECO:0007669"/>
    <property type="project" value="InterPro"/>
</dbReference>
<name>F0XIJ7_GROCL</name>
<dbReference type="Proteomes" id="UP000007796">
    <property type="component" value="Unassembled WGS sequence"/>
</dbReference>
<feature type="transmembrane region" description="Helical" evidence="8">
    <location>
        <begin position="165"/>
        <end position="189"/>
    </location>
</feature>
<dbReference type="InParanoid" id="F0XIJ7"/>
<dbReference type="InterPro" id="IPR001248">
    <property type="entry name" value="Pur-cyt_permease"/>
</dbReference>
<sequence length="642" mass="69600">MSDSVEEEKKIGFDAIVAADLAGTSHRSSADNDVYGEASAPRNCFTLFLARLRSYEAWLDRLLGVEAEGIARRRPEDRDPKYARWSNQIVMFMLWMSTTMNLSCFTSGFLGWELGLDLGRSVTIIIFATLIGSAITGWCATMGPGMGLRQVSISRYSLGWWPSKVVAALNVVEQVGWSSVGCITGGVALSAVSDGHVSSSLGVVIAAVIGFAISFVGLRAVFTYEKFAGIVLFIVFIVMYGEVGGSGDSVTPTLLTGATLSGNALSLFAAIYGSSASWCSIVADYYVEYPVNTSKLKVFLMTTAGICLPTCFGMCLGATVGSALAHHQDWSDAYDHSVGFLIATMIHPVGFAKFLLVLLALSGIAMNAVALYSAGLSVQQFARPLGAVPRFVWTTIMFAAVILLSLVGRNKLLTFLQNFLSLLGYWNTSFFVILFVEHYFFRHGFTRGFDEYNLEAWNSPSLMPVGYAGGLAFAAGIAGCVVGMSESWYVGVLARLIGDDGGDIGNQLALAFSFVVYVPARWAEYKVIGRPTLIATEIPVAMDAPMKFDNVDMAAMMDTGRLHHREKSTMGVARSNMQSRMAPTKRVPNMTLDVIRRAFSIATAVDGRMILELWRSSSRNTCWGLNQKKIRGRAQLATPVSK</sequence>
<feature type="transmembrane region" description="Helical" evidence="8">
    <location>
        <begin position="201"/>
        <end position="222"/>
    </location>
</feature>
<dbReference type="STRING" id="655863.F0XIJ7"/>
<keyword evidence="3" id="KW-0813">Transport</keyword>
<feature type="transmembrane region" description="Helical" evidence="8">
    <location>
        <begin position="265"/>
        <end position="287"/>
    </location>
</feature>
<feature type="transmembrane region" description="Helical" evidence="8">
    <location>
        <begin position="299"/>
        <end position="325"/>
    </location>
</feature>
<feature type="transmembrane region" description="Helical" evidence="8">
    <location>
        <begin position="227"/>
        <end position="245"/>
    </location>
</feature>
<evidence type="ECO:0000256" key="5">
    <source>
        <dbReference type="ARBA" id="ARBA00022692"/>
    </source>
</evidence>
<evidence type="ECO:0000256" key="2">
    <source>
        <dbReference type="ARBA" id="ARBA00008974"/>
    </source>
</evidence>
<dbReference type="GO" id="GO:0015851">
    <property type="term" value="P:nucleobase transport"/>
    <property type="evidence" value="ECO:0007669"/>
    <property type="project" value="UniProtKB-ARBA"/>
</dbReference>
<accession>F0XIJ7</accession>
<organism evidence="10">
    <name type="scientific">Grosmannia clavigera (strain kw1407 / UAMH 11150)</name>
    <name type="common">Blue stain fungus</name>
    <name type="synonym">Graphiocladiella clavigera</name>
    <dbReference type="NCBI Taxonomy" id="655863"/>
    <lineage>
        <taxon>Eukaryota</taxon>
        <taxon>Fungi</taxon>
        <taxon>Dikarya</taxon>
        <taxon>Ascomycota</taxon>
        <taxon>Pezizomycotina</taxon>
        <taxon>Sordariomycetes</taxon>
        <taxon>Sordariomycetidae</taxon>
        <taxon>Ophiostomatales</taxon>
        <taxon>Ophiostomataceae</taxon>
        <taxon>Leptographium</taxon>
    </lineage>
</organism>
<dbReference type="FunFam" id="1.10.4160.10:FF:000002">
    <property type="entry name" value="Purine-cytosine permease fcyB"/>
    <property type="match status" value="1"/>
</dbReference>
<keyword evidence="5 8" id="KW-0812">Transmembrane</keyword>
<dbReference type="eggNOG" id="ENOG502QR29">
    <property type="taxonomic scope" value="Eukaryota"/>
</dbReference>
<dbReference type="RefSeq" id="XP_014172040.1">
    <property type="nucleotide sequence ID" value="XM_014316565.1"/>
</dbReference>
<gene>
    <name evidence="9" type="ORF">CMQ_5919</name>
</gene>
<evidence type="ECO:0000256" key="4">
    <source>
        <dbReference type="ARBA" id="ARBA00022553"/>
    </source>
</evidence>
<dbReference type="GO" id="GO:0000329">
    <property type="term" value="C:fungal-type vacuole membrane"/>
    <property type="evidence" value="ECO:0007669"/>
    <property type="project" value="TreeGrafter"/>
</dbReference>
<feature type="transmembrane region" description="Helical" evidence="8">
    <location>
        <begin position="462"/>
        <end position="484"/>
    </location>
</feature>
<evidence type="ECO:0000256" key="7">
    <source>
        <dbReference type="ARBA" id="ARBA00023136"/>
    </source>
</evidence>
<dbReference type="EMBL" id="GL629771">
    <property type="protein sequence ID" value="EFX02558.1"/>
    <property type="molecule type" value="Genomic_DNA"/>
</dbReference>
<dbReference type="PANTHER" id="PTHR31806:SF7">
    <property type="entry name" value="TRANSPORTER, PUTATIVE (AFU_ORTHOLOGUE AFUA_2G04690)-RELATED"/>
    <property type="match status" value="1"/>
</dbReference>
<evidence type="ECO:0000256" key="3">
    <source>
        <dbReference type="ARBA" id="ARBA00022448"/>
    </source>
</evidence>
<dbReference type="GO" id="GO:0005886">
    <property type="term" value="C:plasma membrane"/>
    <property type="evidence" value="ECO:0007669"/>
    <property type="project" value="TreeGrafter"/>
</dbReference>
<comment type="similarity">
    <text evidence="2">Belongs to the purine-cytosine permease (2.A.39) family.</text>
</comment>
<evidence type="ECO:0000256" key="6">
    <source>
        <dbReference type="ARBA" id="ARBA00022989"/>
    </source>
</evidence>
<dbReference type="OrthoDB" id="5428495at2759"/>
<feature type="transmembrane region" description="Helical" evidence="8">
    <location>
        <begin position="89"/>
        <end position="112"/>
    </location>
</feature>
<evidence type="ECO:0000256" key="1">
    <source>
        <dbReference type="ARBA" id="ARBA00004141"/>
    </source>
</evidence>
<protein>
    <submittedName>
        <fullName evidence="9">Nucleoside transporter family</fullName>
    </submittedName>
</protein>
<dbReference type="Pfam" id="PF02133">
    <property type="entry name" value="Transp_cyt_pur"/>
    <property type="match status" value="1"/>
</dbReference>
<dbReference type="AlphaFoldDB" id="F0XIJ7"/>
<dbReference type="GeneID" id="25979294"/>
<dbReference type="HOGENOM" id="CLU_026016_2_1_1"/>
<dbReference type="Gene3D" id="1.10.4160.10">
    <property type="entry name" value="Hydantoin permease"/>
    <property type="match status" value="1"/>
</dbReference>